<protein>
    <submittedName>
        <fullName evidence="1">Uncharacterized protein</fullName>
    </submittedName>
</protein>
<organism evidence="1 2">
    <name type="scientific">Agaribacillus aureus</name>
    <dbReference type="NCBI Taxonomy" id="3051825"/>
    <lineage>
        <taxon>Bacteria</taxon>
        <taxon>Pseudomonadati</taxon>
        <taxon>Bacteroidota</taxon>
        <taxon>Cytophagia</taxon>
        <taxon>Cytophagales</taxon>
        <taxon>Splendidivirgaceae</taxon>
        <taxon>Agaribacillus</taxon>
    </lineage>
</organism>
<evidence type="ECO:0000313" key="1">
    <source>
        <dbReference type="EMBL" id="MDN5217481.1"/>
    </source>
</evidence>
<comment type="caution">
    <text evidence="1">The sequence shown here is derived from an EMBL/GenBank/DDBJ whole genome shotgun (WGS) entry which is preliminary data.</text>
</comment>
<proteinExistence type="predicted"/>
<accession>A0ABT8LKF3</accession>
<reference evidence="1" key="1">
    <citation type="submission" date="2023-06" db="EMBL/GenBank/DDBJ databases">
        <title>Genomic of Agaribacillus aureum.</title>
        <authorList>
            <person name="Wang G."/>
        </authorList>
    </citation>
    <scope>NUCLEOTIDE SEQUENCE</scope>
    <source>
        <strain evidence="1">BMA12</strain>
    </source>
</reference>
<name>A0ABT8LKF3_9BACT</name>
<keyword evidence="2" id="KW-1185">Reference proteome</keyword>
<gene>
    <name evidence="1" type="ORF">QQ020_35745</name>
</gene>
<dbReference type="RefSeq" id="WP_346762816.1">
    <property type="nucleotide sequence ID" value="NZ_JAUJEB010000018.1"/>
</dbReference>
<dbReference type="Proteomes" id="UP001172083">
    <property type="component" value="Unassembled WGS sequence"/>
</dbReference>
<sequence>MEEIFFSVFVYKEEDQQYPSVLNIKYFYLEIYGGILGLCLCRRLPRINEEKISLF</sequence>
<evidence type="ECO:0000313" key="2">
    <source>
        <dbReference type="Proteomes" id="UP001172083"/>
    </source>
</evidence>
<dbReference type="EMBL" id="JAUJEB010000018">
    <property type="protein sequence ID" value="MDN5217481.1"/>
    <property type="molecule type" value="Genomic_DNA"/>
</dbReference>